<dbReference type="OrthoDB" id="428753at2759"/>
<name>A0A813BFG9_9DINO</name>
<dbReference type="GO" id="GO:0001522">
    <property type="term" value="P:pseudouridine synthesis"/>
    <property type="evidence" value="ECO:0007669"/>
    <property type="project" value="InterPro"/>
</dbReference>
<feature type="domain" description="Pseudouridine synthase RsuA/RluA-like" evidence="1">
    <location>
        <begin position="11"/>
        <end position="54"/>
    </location>
</feature>
<feature type="non-terminal residue" evidence="2">
    <location>
        <position position="1"/>
    </location>
</feature>
<dbReference type="InterPro" id="IPR006145">
    <property type="entry name" value="PsdUridine_synth_RsuA/RluA"/>
</dbReference>
<dbReference type="InterPro" id="IPR020103">
    <property type="entry name" value="PsdUridine_synth_cat_dom_sf"/>
</dbReference>
<dbReference type="Pfam" id="PF00849">
    <property type="entry name" value="PseudoU_synth_2"/>
    <property type="match status" value="1"/>
</dbReference>
<dbReference type="GO" id="GO:0003723">
    <property type="term" value="F:RNA binding"/>
    <property type="evidence" value="ECO:0007669"/>
    <property type="project" value="InterPro"/>
</dbReference>
<organism evidence="2 3">
    <name type="scientific">Symbiodinium necroappetens</name>
    <dbReference type="NCBI Taxonomy" id="1628268"/>
    <lineage>
        <taxon>Eukaryota</taxon>
        <taxon>Sar</taxon>
        <taxon>Alveolata</taxon>
        <taxon>Dinophyceae</taxon>
        <taxon>Suessiales</taxon>
        <taxon>Symbiodiniaceae</taxon>
        <taxon>Symbiodinium</taxon>
    </lineage>
</organism>
<comment type="caution">
    <text evidence="2">The sequence shown here is derived from an EMBL/GenBank/DDBJ whole genome shotgun (WGS) entry which is preliminary data.</text>
</comment>
<protein>
    <recommendedName>
        <fullName evidence="1">Pseudouridine synthase RsuA/RluA-like domain-containing protein</fullName>
    </recommendedName>
</protein>
<evidence type="ECO:0000313" key="3">
    <source>
        <dbReference type="Proteomes" id="UP000601435"/>
    </source>
</evidence>
<proteinExistence type="predicted"/>
<evidence type="ECO:0000259" key="1">
    <source>
        <dbReference type="Pfam" id="PF00849"/>
    </source>
</evidence>
<evidence type="ECO:0000313" key="2">
    <source>
        <dbReference type="EMBL" id="CAE7904851.1"/>
    </source>
</evidence>
<sequence length="63" mass="7172">PIFEDPGHYHGFLHRLDVPSSGLILVATSYEAYYDLQVQLHSGQVQRDYTVLHHGRLPVSVNQ</sequence>
<dbReference type="Proteomes" id="UP000601435">
    <property type="component" value="Unassembled WGS sequence"/>
</dbReference>
<dbReference type="SUPFAM" id="SSF55120">
    <property type="entry name" value="Pseudouridine synthase"/>
    <property type="match status" value="1"/>
</dbReference>
<feature type="non-terminal residue" evidence="2">
    <location>
        <position position="63"/>
    </location>
</feature>
<dbReference type="GO" id="GO:0009982">
    <property type="term" value="F:pseudouridine synthase activity"/>
    <property type="evidence" value="ECO:0007669"/>
    <property type="project" value="InterPro"/>
</dbReference>
<dbReference type="EMBL" id="CAJNJA010071755">
    <property type="protein sequence ID" value="CAE7904851.1"/>
    <property type="molecule type" value="Genomic_DNA"/>
</dbReference>
<dbReference type="AlphaFoldDB" id="A0A813BFG9"/>
<gene>
    <name evidence="2" type="ORF">SNEC2469_LOCUS30591</name>
</gene>
<keyword evidence="3" id="KW-1185">Reference proteome</keyword>
<dbReference type="Gene3D" id="3.30.2350.10">
    <property type="entry name" value="Pseudouridine synthase"/>
    <property type="match status" value="1"/>
</dbReference>
<reference evidence="2" key="1">
    <citation type="submission" date="2021-02" db="EMBL/GenBank/DDBJ databases">
        <authorList>
            <person name="Dougan E. K."/>
            <person name="Rhodes N."/>
            <person name="Thang M."/>
            <person name="Chan C."/>
        </authorList>
    </citation>
    <scope>NUCLEOTIDE SEQUENCE</scope>
</reference>
<accession>A0A813BFG9</accession>